<proteinExistence type="predicted"/>
<name>A0A484IIG6_9ARCH</name>
<dbReference type="OrthoDB" id="350295at2157"/>
<dbReference type="GeneID" id="39421580"/>
<dbReference type="Gene3D" id="3.30.70.1230">
    <property type="entry name" value="Nucleotide cyclase"/>
    <property type="match status" value="1"/>
</dbReference>
<sequence length="304" mass="34884">MQLDIDLEEVTDVIKNVNDKKERENNSRLISKAKINDLSVFHVDALIDIQKVISASQSSMWKALRADPIFTAPFEETQEILSEYNYDKIKLIILNIDIVGSTKLSMNLPIERVSKIIQTFTQEMTKIIRLYGGYVLKYIGDAIIGFFNVNSDHLYTFCINAINCARTMIKVINQGFNPVFAQYDYPELGVRIGIDYGENVIVKYYPHVDKINDLSKYDYKTIQKSSDIISAKKPVYDILGYTISIASKMTAYARVNHIIVGQLIYDVLSKEEQEYFSVVDINPENWNYISDVTGSVYKLYQNRA</sequence>
<dbReference type="RefSeq" id="WP_134484823.1">
    <property type="nucleotide sequence ID" value="NZ_LR216287.1"/>
</dbReference>
<evidence type="ECO:0000313" key="2">
    <source>
        <dbReference type="EMBL" id="VFJ14688.1"/>
    </source>
</evidence>
<dbReference type="GO" id="GO:0035556">
    <property type="term" value="P:intracellular signal transduction"/>
    <property type="evidence" value="ECO:0007669"/>
    <property type="project" value="InterPro"/>
</dbReference>
<protein>
    <submittedName>
        <fullName evidence="2">Adenylate and Guanylate cyclase catalytic domain protein</fullName>
    </submittedName>
</protein>
<evidence type="ECO:0000313" key="3">
    <source>
        <dbReference type="Proteomes" id="UP000294299"/>
    </source>
</evidence>
<dbReference type="InterPro" id="IPR029787">
    <property type="entry name" value="Nucleotide_cyclase"/>
</dbReference>
<accession>A0A484IIG6</accession>
<dbReference type="KEGG" id="nfn:NFRAN_2366"/>
<dbReference type="InterPro" id="IPR050697">
    <property type="entry name" value="Adenylyl/Guanylyl_Cyclase_3/4"/>
</dbReference>
<dbReference type="PANTHER" id="PTHR43081:SF1">
    <property type="entry name" value="ADENYLATE CYCLASE, TERMINAL-DIFFERENTIATION SPECIFIC"/>
    <property type="match status" value="1"/>
</dbReference>
<dbReference type="AlphaFoldDB" id="A0A484IIG6"/>
<organism evidence="2 3">
    <name type="scientific">Candidatus Nitrosocosmicus franklandianus</name>
    <dbReference type="NCBI Taxonomy" id="1798806"/>
    <lineage>
        <taxon>Archaea</taxon>
        <taxon>Nitrososphaerota</taxon>
        <taxon>Nitrososphaeria</taxon>
        <taxon>Nitrososphaerales</taxon>
        <taxon>Nitrososphaeraceae</taxon>
        <taxon>Candidatus Nitrosocosmicus</taxon>
    </lineage>
</organism>
<dbReference type="SUPFAM" id="SSF55073">
    <property type="entry name" value="Nucleotide cyclase"/>
    <property type="match status" value="2"/>
</dbReference>
<gene>
    <name evidence="2" type="ORF">NFRAN_2366</name>
</gene>
<dbReference type="EMBL" id="LR216287">
    <property type="protein sequence ID" value="VFJ14688.1"/>
    <property type="molecule type" value="Genomic_DNA"/>
</dbReference>
<keyword evidence="3" id="KW-1185">Reference proteome</keyword>
<dbReference type="PANTHER" id="PTHR43081">
    <property type="entry name" value="ADENYLATE CYCLASE, TERMINAL-DIFFERENTIATION SPECIFIC-RELATED"/>
    <property type="match status" value="1"/>
</dbReference>
<dbReference type="InterPro" id="IPR001054">
    <property type="entry name" value="A/G_cyclase"/>
</dbReference>
<dbReference type="CDD" id="cd07302">
    <property type="entry name" value="CHD"/>
    <property type="match status" value="1"/>
</dbReference>
<dbReference type="PROSITE" id="PS50125">
    <property type="entry name" value="GUANYLATE_CYCLASE_2"/>
    <property type="match status" value="1"/>
</dbReference>
<dbReference type="GO" id="GO:0009190">
    <property type="term" value="P:cyclic nucleotide biosynthetic process"/>
    <property type="evidence" value="ECO:0007669"/>
    <property type="project" value="InterPro"/>
</dbReference>
<dbReference type="Pfam" id="PF00211">
    <property type="entry name" value="Guanylate_cyc"/>
    <property type="match status" value="2"/>
</dbReference>
<dbReference type="Proteomes" id="UP000294299">
    <property type="component" value="Chromosome NFRAN"/>
</dbReference>
<evidence type="ECO:0000259" key="1">
    <source>
        <dbReference type="PROSITE" id="PS50125"/>
    </source>
</evidence>
<reference evidence="2 3" key="1">
    <citation type="submission" date="2019-02" db="EMBL/GenBank/DDBJ databases">
        <authorList>
            <person name="Lehtovirta-Morley E L."/>
        </authorList>
    </citation>
    <scope>NUCLEOTIDE SEQUENCE [LARGE SCALE GENOMIC DNA]</scope>
    <source>
        <strain evidence="2">NFRAN1</strain>
    </source>
</reference>
<feature type="domain" description="Guanylate cyclase" evidence="1">
    <location>
        <begin position="92"/>
        <end position="250"/>
    </location>
</feature>